<keyword evidence="3" id="KW-1003">Cell membrane</keyword>
<evidence type="ECO:0000313" key="14">
    <source>
        <dbReference type="Proteomes" id="UP000315252"/>
    </source>
</evidence>
<dbReference type="InterPro" id="IPR047957">
    <property type="entry name" value="ABC_AprD-like_6TM"/>
</dbReference>
<comment type="subcellular location">
    <subcellularLocation>
        <location evidence="1">Cell membrane</location>
        <topology evidence="1">Multi-pass membrane protein</topology>
    </subcellularLocation>
</comment>
<accession>A0A545T7S3</accession>
<dbReference type="InterPro" id="IPR039421">
    <property type="entry name" value="Type_1_exporter"/>
</dbReference>
<evidence type="ECO:0000256" key="8">
    <source>
        <dbReference type="ARBA" id="ARBA00023136"/>
    </source>
</evidence>
<evidence type="ECO:0000256" key="1">
    <source>
        <dbReference type="ARBA" id="ARBA00004651"/>
    </source>
</evidence>
<dbReference type="EMBL" id="VHSH01000011">
    <property type="protein sequence ID" value="TQV73274.1"/>
    <property type="molecule type" value="Genomic_DNA"/>
</dbReference>
<dbReference type="NCBIfam" id="TIGR01842">
    <property type="entry name" value="type_I_sec_PrtD"/>
    <property type="match status" value="1"/>
</dbReference>
<evidence type="ECO:0000256" key="4">
    <source>
        <dbReference type="ARBA" id="ARBA00022692"/>
    </source>
</evidence>
<keyword evidence="2" id="KW-0813">Transport</keyword>
<organism evidence="13 14">
    <name type="scientific">Denitrobaculum tricleocarpae</name>
    <dbReference type="NCBI Taxonomy" id="2591009"/>
    <lineage>
        <taxon>Bacteria</taxon>
        <taxon>Pseudomonadati</taxon>
        <taxon>Pseudomonadota</taxon>
        <taxon>Alphaproteobacteria</taxon>
        <taxon>Rhodospirillales</taxon>
        <taxon>Rhodospirillaceae</taxon>
        <taxon>Denitrobaculum</taxon>
    </lineage>
</organism>
<keyword evidence="6" id="KW-0067">ATP-binding</keyword>
<dbReference type="SUPFAM" id="SSF90123">
    <property type="entry name" value="ABC transporter transmembrane region"/>
    <property type="match status" value="1"/>
</dbReference>
<feature type="domain" description="ABC transporter" evidence="11">
    <location>
        <begin position="330"/>
        <end position="568"/>
    </location>
</feature>
<dbReference type="GO" id="GO:0016887">
    <property type="term" value="F:ATP hydrolysis activity"/>
    <property type="evidence" value="ECO:0007669"/>
    <property type="project" value="InterPro"/>
</dbReference>
<dbReference type="Proteomes" id="UP000315252">
    <property type="component" value="Unassembled WGS sequence"/>
</dbReference>
<feature type="domain" description="ABC transmembrane type-1" evidence="12">
    <location>
        <begin position="28"/>
        <end position="299"/>
    </location>
</feature>
<dbReference type="InterPro" id="IPR017871">
    <property type="entry name" value="ABC_transporter-like_CS"/>
</dbReference>
<dbReference type="FunFam" id="3.40.50.300:FF:001444">
    <property type="entry name" value="ABC transporter ATP-binding protein"/>
    <property type="match status" value="1"/>
</dbReference>
<keyword evidence="7 10" id="KW-1133">Transmembrane helix</keyword>
<dbReference type="SUPFAM" id="SSF52540">
    <property type="entry name" value="P-loop containing nucleoside triphosphate hydrolases"/>
    <property type="match status" value="1"/>
</dbReference>
<evidence type="ECO:0000256" key="10">
    <source>
        <dbReference type="SAM" id="Phobius"/>
    </source>
</evidence>
<dbReference type="Gene3D" id="3.40.50.300">
    <property type="entry name" value="P-loop containing nucleotide triphosphate hydrolases"/>
    <property type="match status" value="1"/>
</dbReference>
<dbReference type="GO" id="GO:0140359">
    <property type="term" value="F:ABC-type transporter activity"/>
    <property type="evidence" value="ECO:0007669"/>
    <property type="project" value="InterPro"/>
</dbReference>
<keyword evidence="8 10" id="KW-0472">Membrane</keyword>
<dbReference type="Pfam" id="PF00664">
    <property type="entry name" value="ABC_membrane"/>
    <property type="match status" value="1"/>
</dbReference>
<sequence length="597" mass="63885">MSKKRSGLSELQAAFRSCNGGFFMTGTFSLIINLLMLSGPLYMMLVYDRVLTSQSTSTLVYLSLLIAGLFVIMGLLSAVRSKILIRIGSRINLRLSERVFEAQIKKSAARNNKGQDGVRDLQTLREFLSGTGPSTLFDAPWTPVYIAVVFLLDPLLGWIATGGAVLLLLLALINEFMTRGNLAKATHALAESNEIVADSRNNAEVLASMHMLPGLYRQWQKLQHRALRLQNKASDRSASLTSMTKTIRLMLQSAILGAGAYLAISGVISPGAMIAASLIMGRGLAPVEQAIGSWRHFIAARGAHRRIRQLLEDVPAEEPRTLLPAPSGRLSVEKLFAGIPGKEGNSLILSNISFSLNAGEVLAVIGPSASGKSTLARLLVGAWPPHHGHVRLDSADLWQWDREQLGQYIGYLPQDVELLNGTVKENIARFSEEIDDSAVVAAAMNAGAHEMILGLPEGYNTTIGAGGRLLSGGQRQRIGLARALYGDPALVVMDEPNASLDAVGEEALSEAIKHMKTRGQTVVVVAHRPSAVKQADKVLVLDRGRVSAFGPKSEVFAALSERNAGDGKAATSTNAITGPGAGLSTGPRIVVQQRKAS</sequence>
<keyword evidence="14" id="KW-1185">Reference proteome</keyword>
<comment type="caution">
    <text evidence="13">The sequence shown here is derived from an EMBL/GenBank/DDBJ whole genome shotgun (WGS) entry which is preliminary data.</text>
</comment>
<dbReference type="CDD" id="cd18586">
    <property type="entry name" value="ABC_6TM_PrtD_like"/>
    <property type="match status" value="1"/>
</dbReference>
<protein>
    <submittedName>
        <fullName evidence="13">Type I secretion system permease/ATPase</fullName>
    </submittedName>
</protein>
<dbReference type="SMART" id="SM00382">
    <property type="entry name" value="AAA"/>
    <property type="match status" value="1"/>
</dbReference>
<feature type="transmembrane region" description="Helical" evidence="10">
    <location>
        <begin position="135"/>
        <end position="152"/>
    </location>
</feature>
<feature type="transmembrane region" description="Helical" evidence="10">
    <location>
        <begin position="59"/>
        <end position="79"/>
    </location>
</feature>
<dbReference type="PANTHER" id="PTHR24221:SF248">
    <property type="entry name" value="ABC TRANSPORTER TRANSMEMBRANE REGION"/>
    <property type="match status" value="1"/>
</dbReference>
<dbReference type="Gene3D" id="1.20.1560.10">
    <property type="entry name" value="ABC transporter type 1, transmembrane domain"/>
    <property type="match status" value="1"/>
</dbReference>
<dbReference type="PANTHER" id="PTHR24221">
    <property type="entry name" value="ATP-BINDING CASSETTE SUB-FAMILY B"/>
    <property type="match status" value="1"/>
</dbReference>
<evidence type="ECO:0000256" key="7">
    <source>
        <dbReference type="ARBA" id="ARBA00022989"/>
    </source>
</evidence>
<dbReference type="GO" id="GO:0030253">
    <property type="term" value="P:protein secretion by the type I secretion system"/>
    <property type="evidence" value="ECO:0007669"/>
    <property type="project" value="InterPro"/>
</dbReference>
<dbReference type="PROSITE" id="PS50893">
    <property type="entry name" value="ABC_TRANSPORTER_2"/>
    <property type="match status" value="1"/>
</dbReference>
<evidence type="ECO:0000259" key="11">
    <source>
        <dbReference type="PROSITE" id="PS50893"/>
    </source>
</evidence>
<evidence type="ECO:0000256" key="2">
    <source>
        <dbReference type="ARBA" id="ARBA00022448"/>
    </source>
</evidence>
<proteinExistence type="predicted"/>
<dbReference type="InterPro" id="IPR010128">
    <property type="entry name" value="ATPase_T1SS_PrtD-like"/>
</dbReference>
<dbReference type="GO" id="GO:0030256">
    <property type="term" value="C:type I protein secretion system complex"/>
    <property type="evidence" value="ECO:0007669"/>
    <property type="project" value="InterPro"/>
</dbReference>
<dbReference type="GO" id="GO:0005524">
    <property type="term" value="F:ATP binding"/>
    <property type="evidence" value="ECO:0007669"/>
    <property type="project" value="UniProtKB-KW"/>
</dbReference>
<evidence type="ECO:0000256" key="6">
    <source>
        <dbReference type="ARBA" id="ARBA00022840"/>
    </source>
</evidence>
<dbReference type="InterPro" id="IPR003439">
    <property type="entry name" value="ABC_transporter-like_ATP-bd"/>
</dbReference>
<dbReference type="InterPro" id="IPR036640">
    <property type="entry name" value="ABC1_TM_sf"/>
</dbReference>
<reference evidence="13 14" key="1">
    <citation type="submission" date="2019-06" db="EMBL/GenBank/DDBJ databases">
        <title>Whole genome sequence for Rhodospirillaceae sp. R148.</title>
        <authorList>
            <person name="Wang G."/>
        </authorList>
    </citation>
    <scope>NUCLEOTIDE SEQUENCE [LARGE SCALE GENOMIC DNA]</scope>
    <source>
        <strain evidence="13 14">R148</strain>
    </source>
</reference>
<feature type="transmembrane region" description="Helical" evidence="10">
    <location>
        <begin position="21"/>
        <end position="47"/>
    </location>
</feature>
<dbReference type="AlphaFoldDB" id="A0A545T7S3"/>
<dbReference type="GO" id="GO:0005886">
    <property type="term" value="C:plasma membrane"/>
    <property type="evidence" value="ECO:0007669"/>
    <property type="project" value="UniProtKB-SubCell"/>
</dbReference>
<dbReference type="InterPro" id="IPR003593">
    <property type="entry name" value="AAA+_ATPase"/>
</dbReference>
<feature type="transmembrane region" description="Helical" evidence="10">
    <location>
        <begin position="254"/>
        <end position="280"/>
    </location>
</feature>
<evidence type="ECO:0000256" key="5">
    <source>
        <dbReference type="ARBA" id="ARBA00022741"/>
    </source>
</evidence>
<dbReference type="InterPro" id="IPR027417">
    <property type="entry name" value="P-loop_NTPase"/>
</dbReference>
<dbReference type="RefSeq" id="WP_142899174.1">
    <property type="nucleotide sequence ID" value="NZ_ML660062.1"/>
</dbReference>
<feature type="region of interest" description="Disordered" evidence="9">
    <location>
        <begin position="566"/>
        <end position="586"/>
    </location>
</feature>
<evidence type="ECO:0000256" key="3">
    <source>
        <dbReference type="ARBA" id="ARBA00022475"/>
    </source>
</evidence>
<name>A0A545T7S3_9PROT</name>
<dbReference type="PROSITE" id="PS00211">
    <property type="entry name" value="ABC_TRANSPORTER_1"/>
    <property type="match status" value="1"/>
</dbReference>
<dbReference type="OrthoDB" id="9772049at2"/>
<evidence type="ECO:0000256" key="9">
    <source>
        <dbReference type="SAM" id="MobiDB-lite"/>
    </source>
</evidence>
<gene>
    <name evidence="13" type="ORF">FKG95_24965</name>
</gene>
<evidence type="ECO:0000259" key="12">
    <source>
        <dbReference type="PROSITE" id="PS50929"/>
    </source>
</evidence>
<dbReference type="Pfam" id="PF00005">
    <property type="entry name" value="ABC_tran"/>
    <property type="match status" value="1"/>
</dbReference>
<dbReference type="InterPro" id="IPR011527">
    <property type="entry name" value="ABC1_TM_dom"/>
</dbReference>
<keyword evidence="5" id="KW-0547">Nucleotide-binding</keyword>
<evidence type="ECO:0000313" key="13">
    <source>
        <dbReference type="EMBL" id="TQV73274.1"/>
    </source>
</evidence>
<dbReference type="PROSITE" id="PS50929">
    <property type="entry name" value="ABC_TM1F"/>
    <property type="match status" value="1"/>
</dbReference>
<feature type="transmembrane region" description="Helical" evidence="10">
    <location>
        <begin position="158"/>
        <end position="177"/>
    </location>
</feature>
<dbReference type="CDD" id="cd03246">
    <property type="entry name" value="ABCC_Protease_Secretion"/>
    <property type="match status" value="1"/>
</dbReference>
<keyword evidence="4 10" id="KW-0812">Transmembrane</keyword>
<dbReference type="GO" id="GO:0034040">
    <property type="term" value="F:ATPase-coupled lipid transmembrane transporter activity"/>
    <property type="evidence" value="ECO:0007669"/>
    <property type="project" value="TreeGrafter"/>
</dbReference>